<feature type="transmembrane region" description="Helical" evidence="8">
    <location>
        <begin position="271"/>
        <end position="290"/>
    </location>
</feature>
<keyword evidence="4 8" id="KW-0472">Membrane</keyword>
<feature type="transmembrane region" description="Helical" evidence="8">
    <location>
        <begin position="564"/>
        <end position="586"/>
    </location>
</feature>
<evidence type="ECO:0000256" key="6">
    <source>
        <dbReference type="ARBA" id="ARBA00038166"/>
    </source>
</evidence>
<evidence type="ECO:0000256" key="4">
    <source>
        <dbReference type="ARBA" id="ARBA00023136"/>
    </source>
</evidence>
<protein>
    <recommendedName>
        <fullName evidence="9">Amino acid transporter transmembrane domain-containing protein</fullName>
    </recommendedName>
</protein>
<gene>
    <name evidence="10" type="ORF">EVOR1521_LOCUS27106</name>
</gene>
<keyword evidence="3 8" id="KW-1133">Transmembrane helix</keyword>
<comment type="caution">
    <text evidence="10">The sequence shown here is derived from an EMBL/GenBank/DDBJ whole genome shotgun (WGS) entry which is preliminary data.</text>
</comment>
<feature type="transmembrane region" description="Helical" evidence="8">
    <location>
        <begin position="83"/>
        <end position="104"/>
    </location>
</feature>
<dbReference type="PANTHER" id="PTHR16189">
    <property type="entry name" value="TRANSMEMBRANE PROTEIN 104-RELATED"/>
    <property type="match status" value="1"/>
</dbReference>
<dbReference type="EMBL" id="CAUJNA010003552">
    <property type="protein sequence ID" value="CAJ1404712.1"/>
    <property type="molecule type" value="Genomic_DNA"/>
</dbReference>
<feature type="transmembrane region" description="Helical" evidence="8">
    <location>
        <begin position="299"/>
        <end position="320"/>
    </location>
</feature>
<feature type="transmembrane region" description="Helical" evidence="8">
    <location>
        <begin position="379"/>
        <end position="402"/>
    </location>
</feature>
<feature type="coiled-coil region" evidence="7">
    <location>
        <begin position="150"/>
        <end position="177"/>
    </location>
</feature>
<dbReference type="InterPro" id="IPR013057">
    <property type="entry name" value="AA_transpt_TM"/>
</dbReference>
<feature type="transmembrane region" description="Helical" evidence="8">
    <location>
        <begin position="340"/>
        <end position="359"/>
    </location>
</feature>
<accession>A0AA36JFK7</accession>
<name>A0AA36JFK7_9DINO</name>
<evidence type="ECO:0000256" key="7">
    <source>
        <dbReference type="SAM" id="Coils"/>
    </source>
</evidence>
<feature type="transmembrane region" description="Helical" evidence="8">
    <location>
        <begin position="229"/>
        <end position="251"/>
    </location>
</feature>
<evidence type="ECO:0000256" key="1">
    <source>
        <dbReference type="ARBA" id="ARBA00004141"/>
    </source>
</evidence>
<sequence>MTEKETVVEDSDYVELPAAPVSRIFRSTASVKFLRQLSWIAEQQAVNKIGVKMELETRRLGDAAGHRESRAPRRYRVGRRPSAAVVFLLNSLTGLSLLTMPFGFQQSGVILGSLTVFASMAVSYITATFMLEALTIANALNYEKAEENALENEPERRERLRDERKNIEEKVEKGISDSPPFRKGTLEYFKEEMRKKNACREFKIRERVELGAMGQLVLTSEFSGTAANLIYMVIVSYTYGTASALVVTVATSWGHTMQNIATLCGLELDEMLAYNVSVIISFLITVPLSFADLQKTKKFTFVIMVCRFAAILILLLVASWQSYRRVQEEGWTTVMKGVPLWQPSGFVAVFGNSVFLFGLHHYLPSMMSPLEPQSQAPGVIRCGFGICYFLLVAVCFTALTAWGGETHAKCASHPGGHFCSIQPLYNLNFSPLSLGGGSVALFLLAYPAMAIASIPVAVITTRNTIGQWLGGWLEKRGVPLARLQESYTRPNIILTLFVVTPPFVVALITQNVQAVIQYVGGYAGLTVAFFCPTILLYKCRQALKLDDMDAPADRPLKSSFANRFGYTLVYCSYAIALYMVTLKLFFT</sequence>
<feature type="transmembrane region" description="Helical" evidence="8">
    <location>
        <begin position="492"/>
        <end position="509"/>
    </location>
</feature>
<reference evidence="10" key="1">
    <citation type="submission" date="2023-08" db="EMBL/GenBank/DDBJ databases">
        <authorList>
            <person name="Chen Y."/>
            <person name="Shah S."/>
            <person name="Dougan E. K."/>
            <person name="Thang M."/>
            <person name="Chan C."/>
        </authorList>
    </citation>
    <scope>NUCLEOTIDE SEQUENCE</scope>
</reference>
<organism evidence="10 11">
    <name type="scientific">Effrenium voratum</name>
    <dbReference type="NCBI Taxonomy" id="2562239"/>
    <lineage>
        <taxon>Eukaryota</taxon>
        <taxon>Sar</taxon>
        <taxon>Alveolata</taxon>
        <taxon>Dinophyceae</taxon>
        <taxon>Suessiales</taxon>
        <taxon>Symbiodiniaceae</taxon>
        <taxon>Effrenium</taxon>
    </lineage>
</organism>
<dbReference type="GO" id="GO:0016020">
    <property type="term" value="C:membrane"/>
    <property type="evidence" value="ECO:0007669"/>
    <property type="project" value="UniProtKB-SubCell"/>
</dbReference>
<feature type="transmembrane region" description="Helical" evidence="8">
    <location>
        <begin position="515"/>
        <end position="537"/>
    </location>
</feature>
<evidence type="ECO:0000313" key="11">
    <source>
        <dbReference type="Proteomes" id="UP001178507"/>
    </source>
</evidence>
<dbReference type="Pfam" id="PF01490">
    <property type="entry name" value="Aa_trans"/>
    <property type="match status" value="1"/>
</dbReference>
<feature type="transmembrane region" description="Helical" evidence="8">
    <location>
        <begin position="110"/>
        <end position="131"/>
    </location>
</feature>
<feature type="domain" description="Amino acid transporter transmembrane" evidence="9">
    <location>
        <begin position="220"/>
        <end position="540"/>
    </location>
</feature>
<keyword evidence="11" id="KW-1185">Reference proteome</keyword>
<comment type="similarity">
    <text evidence="6">Belongs to the TMEM104 family.</text>
</comment>
<dbReference type="PANTHER" id="PTHR16189:SF0">
    <property type="entry name" value="TRANSMEMBRANE PROTEIN 104"/>
    <property type="match status" value="1"/>
</dbReference>
<evidence type="ECO:0000256" key="5">
    <source>
        <dbReference type="ARBA" id="ARBA00023180"/>
    </source>
</evidence>
<evidence type="ECO:0000313" key="10">
    <source>
        <dbReference type="EMBL" id="CAJ1404712.1"/>
    </source>
</evidence>
<evidence type="ECO:0000256" key="8">
    <source>
        <dbReference type="SAM" id="Phobius"/>
    </source>
</evidence>
<proteinExistence type="inferred from homology"/>
<evidence type="ECO:0000256" key="3">
    <source>
        <dbReference type="ARBA" id="ARBA00022989"/>
    </source>
</evidence>
<dbReference type="Proteomes" id="UP001178507">
    <property type="component" value="Unassembled WGS sequence"/>
</dbReference>
<comment type="subcellular location">
    <subcellularLocation>
        <location evidence="1">Membrane</location>
        <topology evidence="1">Multi-pass membrane protein</topology>
    </subcellularLocation>
</comment>
<evidence type="ECO:0000256" key="2">
    <source>
        <dbReference type="ARBA" id="ARBA00022692"/>
    </source>
</evidence>
<evidence type="ECO:0000259" key="9">
    <source>
        <dbReference type="Pfam" id="PF01490"/>
    </source>
</evidence>
<keyword evidence="2 8" id="KW-0812">Transmembrane</keyword>
<feature type="transmembrane region" description="Helical" evidence="8">
    <location>
        <begin position="439"/>
        <end position="459"/>
    </location>
</feature>
<keyword evidence="7" id="KW-0175">Coiled coil</keyword>
<dbReference type="AlphaFoldDB" id="A0AA36JFK7"/>
<keyword evidence="5" id="KW-0325">Glycoprotein</keyword>